<protein>
    <submittedName>
        <fullName evidence="1">Uncharacterized protein</fullName>
    </submittedName>
</protein>
<evidence type="ECO:0000313" key="1">
    <source>
        <dbReference type="EMBL" id="GFD60355.1"/>
    </source>
</evidence>
<dbReference type="EMBL" id="BKCJ011876699">
    <property type="protein sequence ID" value="GFD60355.1"/>
    <property type="molecule type" value="Genomic_DNA"/>
</dbReference>
<organism evidence="1">
    <name type="scientific">Tanacetum cinerariifolium</name>
    <name type="common">Dalmatian daisy</name>
    <name type="synonym">Chrysanthemum cinerariifolium</name>
    <dbReference type="NCBI Taxonomy" id="118510"/>
    <lineage>
        <taxon>Eukaryota</taxon>
        <taxon>Viridiplantae</taxon>
        <taxon>Streptophyta</taxon>
        <taxon>Embryophyta</taxon>
        <taxon>Tracheophyta</taxon>
        <taxon>Spermatophyta</taxon>
        <taxon>Magnoliopsida</taxon>
        <taxon>eudicotyledons</taxon>
        <taxon>Gunneridae</taxon>
        <taxon>Pentapetalae</taxon>
        <taxon>asterids</taxon>
        <taxon>campanulids</taxon>
        <taxon>Asterales</taxon>
        <taxon>Asteraceae</taxon>
        <taxon>Asteroideae</taxon>
        <taxon>Anthemideae</taxon>
        <taxon>Anthemidinae</taxon>
        <taxon>Tanacetum</taxon>
    </lineage>
</organism>
<gene>
    <name evidence="1" type="ORF">Tci_932324</name>
</gene>
<accession>A0A699XKC6</accession>
<feature type="non-terminal residue" evidence="1">
    <location>
        <position position="1"/>
    </location>
</feature>
<sequence>APSFAADVSVSTATTPEVPAAESRSADIQLLLRTFLLSTLFLRLHLHLHANVASTLPRNGLPPSWILLMML</sequence>
<comment type="caution">
    <text evidence="1">The sequence shown here is derived from an EMBL/GenBank/DDBJ whole genome shotgun (WGS) entry which is preliminary data.</text>
</comment>
<name>A0A699XKC6_TANCI</name>
<reference evidence="1" key="1">
    <citation type="journal article" date="2019" name="Sci. Rep.">
        <title>Draft genome of Tanacetum cinerariifolium, the natural source of mosquito coil.</title>
        <authorList>
            <person name="Yamashiro T."/>
            <person name="Shiraishi A."/>
            <person name="Satake H."/>
            <person name="Nakayama K."/>
        </authorList>
    </citation>
    <scope>NUCLEOTIDE SEQUENCE</scope>
</reference>
<proteinExistence type="predicted"/>
<dbReference type="AlphaFoldDB" id="A0A699XKC6"/>